<evidence type="ECO:0000313" key="1">
    <source>
        <dbReference type="EMBL" id="QSZ40833.1"/>
    </source>
</evidence>
<dbReference type="AlphaFoldDB" id="A0A975AYH7"/>
<keyword evidence="2" id="KW-1185">Reference proteome</keyword>
<dbReference type="RefSeq" id="WP_207562109.1">
    <property type="nucleotide sequence ID" value="NZ_CP046072.1"/>
</dbReference>
<dbReference type="KEGG" id="saqt:GJV85_01445"/>
<name>A0A975AYH7_9BACT</name>
<evidence type="ECO:0000313" key="2">
    <source>
        <dbReference type="Proteomes" id="UP000671852"/>
    </source>
</evidence>
<organism evidence="1 2">
    <name type="scientific">Sulfurimonas aquatica</name>
    <dbReference type="NCBI Taxonomy" id="2672570"/>
    <lineage>
        <taxon>Bacteria</taxon>
        <taxon>Pseudomonadati</taxon>
        <taxon>Campylobacterota</taxon>
        <taxon>Epsilonproteobacteria</taxon>
        <taxon>Campylobacterales</taxon>
        <taxon>Sulfurimonadaceae</taxon>
        <taxon>Sulfurimonas</taxon>
    </lineage>
</organism>
<gene>
    <name evidence="1" type="ORF">GJV85_01445</name>
</gene>
<reference evidence="1" key="1">
    <citation type="submission" date="2019-11" db="EMBL/GenBank/DDBJ databases">
        <authorList>
            <person name="Kojima H."/>
        </authorList>
    </citation>
    <scope>NUCLEOTIDE SEQUENCE</scope>
    <source>
        <strain evidence="1">H1576</strain>
    </source>
</reference>
<accession>A0A975AYH7</accession>
<dbReference type="Proteomes" id="UP000671852">
    <property type="component" value="Chromosome"/>
</dbReference>
<proteinExistence type="predicted"/>
<reference evidence="1" key="2">
    <citation type="submission" date="2021-04" db="EMBL/GenBank/DDBJ databases">
        <title>Isolation and characterization of a novel species of the genus Sulfurimonas.</title>
        <authorList>
            <person name="Fukui M."/>
        </authorList>
    </citation>
    <scope>NUCLEOTIDE SEQUENCE</scope>
    <source>
        <strain evidence="1">H1576</strain>
    </source>
</reference>
<protein>
    <submittedName>
        <fullName evidence="1">Uncharacterized protein</fullName>
    </submittedName>
</protein>
<sequence>MTLGKCPYCESGEIEVREKEVRGKKVKLYACSNAVWTTEDGEMFELSESSICDFRIWQNSLAKYGKWLSYKEVRELLEDETIEVELLSKKYGKKIHYNKYITLNQEYGVSVLWD</sequence>
<dbReference type="EMBL" id="CP046072">
    <property type="protein sequence ID" value="QSZ40833.1"/>
    <property type="molecule type" value="Genomic_DNA"/>
</dbReference>